<dbReference type="GO" id="GO:0005829">
    <property type="term" value="C:cytosol"/>
    <property type="evidence" value="ECO:0007669"/>
    <property type="project" value="TreeGrafter"/>
</dbReference>
<gene>
    <name evidence="2" type="ORF">A9Q93_00895</name>
</gene>
<organism evidence="2 3">
    <name type="scientific">Nonlabens dokdonensis</name>
    <dbReference type="NCBI Taxonomy" id="328515"/>
    <lineage>
        <taxon>Bacteria</taxon>
        <taxon>Pseudomonadati</taxon>
        <taxon>Bacteroidota</taxon>
        <taxon>Flavobacteriia</taxon>
        <taxon>Flavobacteriales</taxon>
        <taxon>Flavobacteriaceae</taxon>
        <taxon>Nonlabens</taxon>
    </lineage>
</organism>
<protein>
    <recommendedName>
        <fullName evidence="1">Tetrapyrrole biosynthesis uroporphyrinogen III synthase domain-containing protein</fullName>
    </recommendedName>
</protein>
<dbReference type="EMBL" id="MAAX01000017">
    <property type="protein sequence ID" value="OUS21449.1"/>
    <property type="molecule type" value="Genomic_DNA"/>
</dbReference>
<evidence type="ECO:0000313" key="3">
    <source>
        <dbReference type="Proteomes" id="UP000196102"/>
    </source>
</evidence>
<dbReference type="Proteomes" id="UP000196102">
    <property type="component" value="Unassembled WGS sequence"/>
</dbReference>
<dbReference type="PANTHER" id="PTHR12390">
    <property type="entry name" value="UROPORPHYRINOGEN III SYNTHASE"/>
    <property type="match status" value="1"/>
</dbReference>
<dbReference type="CDD" id="cd06578">
    <property type="entry name" value="HemD"/>
    <property type="match status" value="1"/>
</dbReference>
<proteinExistence type="predicted"/>
<dbReference type="Pfam" id="PF02602">
    <property type="entry name" value="HEM4"/>
    <property type="match status" value="1"/>
</dbReference>
<dbReference type="InterPro" id="IPR039793">
    <property type="entry name" value="UROS/Hem4"/>
</dbReference>
<dbReference type="PANTHER" id="PTHR12390:SF0">
    <property type="entry name" value="UROPORPHYRINOGEN-III SYNTHASE"/>
    <property type="match status" value="1"/>
</dbReference>
<evidence type="ECO:0000259" key="1">
    <source>
        <dbReference type="Pfam" id="PF02602"/>
    </source>
</evidence>
<evidence type="ECO:0000313" key="2">
    <source>
        <dbReference type="EMBL" id="OUS21449.1"/>
    </source>
</evidence>
<comment type="caution">
    <text evidence="2">The sequence shown here is derived from an EMBL/GenBank/DDBJ whole genome shotgun (WGS) entry which is preliminary data.</text>
</comment>
<dbReference type="AlphaFoldDB" id="A0A1Z8BFW0"/>
<sequence length="220" mass="25017">MVNSILSTKALSDSQQELVLNAGLSITHYDILKTELIPFHLDNDFTHVIITSKNAVPALLKHKILQQHVSCVGEKTAQILREYNINPLIIARDARELAKKLIVSYPKEKYLYLCSVHRRDELPALFQKENLPYKELFVYRSIPIFKSFDRTFASVCFYSPRGVIAFAKANPKVKSFKAICIGNTTALEARNYYDTIVIATKQTVENTLITAIKSVRNVKK</sequence>
<name>A0A1Z8BFW0_9FLAO</name>
<dbReference type="GO" id="GO:0004852">
    <property type="term" value="F:uroporphyrinogen-III synthase activity"/>
    <property type="evidence" value="ECO:0007669"/>
    <property type="project" value="InterPro"/>
</dbReference>
<accession>A0A1Z8BFW0</accession>
<dbReference type="SUPFAM" id="SSF69618">
    <property type="entry name" value="HemD-like"/>
    <property type="match status" value="1"/>
</dbReference>
<reference evidence="3" key="1">
    <citation type="journal article" date="2017" name="Proc. Natl. Acad. Sci. U.S.A.">
        <title>Simulation of Deepwater Horizon oil plume reveals substrate specialization within a complex community of hydrocarbon-degraders.</title>
        <authorList>
            <person name="Hu P."/>
            <person name="Dubinsky E.A."/>
            <person name="Probst A.J."/>
            <person name="Wang J."/>
            <person name="Sieber C.M.K."/>
            <person name="Tom L.M."/>
            <person name="Gardinali P."/>
            <person name="Banfield J.F."/>
            <person name="Atlas R.M."/>
            <person name="Andersen G.L."/>
        </authorList>
    </citation>
    <scope>NUCLEOTIDE SEQUENCE [LARGE SCALE GENOMIC DNA]</scope>
</reference>
<dbReference type="Gene3D" id="3.40.50.10090">
    <property type="match status" value="2"/>
</dbReference>
<dbReference type="InterPro" id="IPR003754">
    <property type="entry name" value="4pyrrol_synth_uPrphyn_synth"/>
</dbReference>
<dbReference type="RefSeq" id="WP_303685494.1">
    <property type="nucleotide sequence ID" value="NZ_CAJXYO010000017.1"/>
</dbReference>
<dbReference type="InterPro" id="IPR036108">
    <property type="entry name" value="4pyrrol_syn_uPrphyn_synt_sf"/>
</dbReference>
<feature type="domain" description="Tetrapyrrole biosynthesis uroporphyrinogen III synthase" evidence="1">
    <location>
        <begin position="41"/>
        <end position="206"/>
    </location>
</feature>
<dbReference type="GO" id="GO:0006780">
    <property type="term" value="P:uroporphyrinogen III biosynthetic process"/>
    <property type="evidence" value="ECO:0007669"/>
    <property type="project" value="InterPro"/>
</dbReference>